<evidence type="ECO:0000259" key="6">
    <source>
        <dbReference type="PROSITE" id="PS00703"/>
    </source>
</evidence>
<dbReference type="EMBL" id="BAAALD010000067">
    <property type="protein sequence ID" value="GAA1106555.1"/>
    <property type="molecule type" value="Genomic_DNA"/>
</dbReference>
<dbReference type="InterPro" id="IPR015421">
    <property type="entry name" value="PyrdxlP-dep_Trfase_major"/>
</dbReference>
<dbReference type="InterPro" id="IPR008286">
    <property type="entry name" value="Prn/Lys/Arg_de-COase_C"/>
</dbReference>
<feature type="domain" description="Orn/Lys/Arg decarboxylases family 1 pyridoxal-P attachment site" evidence="6">
    <location>
        <begin position="232"/>
        <end position="246"/>
    </location>
</feature>
<keyword evidence="3" id="KW-0210">Decarboxylase</keyword>
<organism evidence="7 8">
    <name type="scientific">Kitasatospora arboriphila</name>
    <dbReference type="NCBI Taxonomy" id="258052"/>
    <lineage>
        <taxon>Bacteria</taxon>
        <taxon>Bacillati</taxon>
        <taxon>Actinomycetota</taxon>
        <taxon>Actinomycetes</taxon>
        <taxon>Kitasatosporales</taxon>
        <taxon>Streptomycetaceae</taxon>
        <taxon>Kitasatospora</taxon>
    </lineage>
</organism>
<dbReference type="SUPFAM" id="SSF55904">
    <property type="entry name" value="Ornithine decarboxylase C-terminal domain"/>
    <property type="match status" value="1"/>
</dbReference>
<dbReference type="Gene3D" id="3.40.640.10">
    <property type="entry name" value="Type I PLP-dependent aspartate aminotransferase-like (Major domain)"/>
    <property type="match status" value="1"/>
</dbReference>
<dbReference type="InterPro" id="IPR036633">
    <property type="entry name" value="Prn/Lys/Arg_de-COase_C_sf"/>
</dbReference>
<dbReference type="Pfam" id="PF03711">
    <property type="entry name" value="OKR_DC_1_C"/>
    <property type="match status" value="1"/>
</dbReference>
<dbReference type="GO" id="GO:0008483">
    <property type="term" value="F:transaminase activity"/>
    <property type="evidence" value="ECO:0007669"/>
    <property type="project" value="UniProtKB-KW"/>
</dbReference>
<dbReference type="Pfam" id="PF01276">
    <property type="entry name" value="OKR_DC_1"/>
    <property type="match status" value="1"/>
</dbReference>
<comment type="similarity">
    <text evidence="2">Belongs to the Orn/Lys/Arg decarboxylase class-I family.</text>
</comment>
<dbReference type="Gene3D" id="3.90.100.10">
    <property type="entry name" value="Orn/Lys/Arg decarboxylase, C-terminal domain"/>
    <property type="match status" value="1"/>
</dbReference>
<keyword evidence="4" id="KW-0663">Pyridoxal phosphate</keyword>
<keyword evidence="7" id="KW-0808">Transferase</keyword>
<comment type="cofactor">
    <cofactor evidence="1">
        <name>pyridoxal 5'-phosphate</name>
        <dbReference type="ChEBI" id="CHEBI:597326"/>
    </cofactor>
</comment>
<keyword evidence="8" id="KW-1185">Reference proteome</keyword>
<sequence>MTLSSPVPAAADPAQLRAPYAEAVRASADRDWLRLNVPGHAADPDRFAGLAGHVGEAVLRRDVPPLLEGIDLGPDNPMEQALQLAADAWGARRTWFLTNGASQGNRIAALVAQSLGRTLVVQRSVHSSVVDGLVLSGLGAAFVQPTVDTRTGIAHGVTASDLAVALARNPDAAAAYVVTPSYFGAVADVAALARVAHAAGVPLIVDEAWGSHFGFHPALPANALAHGADLVVSSTHKLGGALTQAAMLHLGNGPFADRLEPLVERVFHLTQSTSASSLLLASLDEARRTLVTGHRAISESLAAADAMRAAVRAGGRFRVVSDGFGRFRDIVATDPLRVSVDVRAGGISGHEARRRLMQEHGVLVEVATDAAVVAVVGAGAGPEAERFAAALHALPAVPGVAEGAPGPELPAPGAVRMTPREAFLAPGRSVPAAQAVGRISADTLSAYPPGIPNVLPGEEITAELVAFLHAVAAAPTGHVRGATDPAVTTLRIVADH</sequence>
<protein>
    <submittedName>
        <fullName evidence="7">Aminotransferase class I/II-fold pyridoxal phosphate-dependent enzyme</fullName>
    </submittedName>
</protein>
<gene>
    <name evidence="7" type="ORF">GCM10009663_55760</name>
</gene>
<reference evidence="8" key="1">
    <citation type="journal article" date="2019" name="Int. J. Syst. Evol. Microbiol.">
        <title>The Global Catalogue of Microorganisms (GCM) 10K type strain sequencing project: providing services to taxonomists for standard genome sequencing and annotation.</title>
        <authorList>
            <consortium name="The Broad Institute Genomics Platform"/>
            <consortium name="The Broad Institute Genome Sequencing Center for Infectious Disease"/>
            <person name="Wu L."/>
            <person name="Ma J."/>
        </authorList>
    </citation>
    <scope>NUCLEOTIDE SEQUENCE [LARGE SCALE GENOMIC DNA]</scope>
    <source>
        <strain evidence="8">JCM 13002</strain>
    </source>
</reference>
<proteinExistence type="inferred from homology"/>
<dbReference type="SUPFAM" id="SSF53383">
    <property type="entry name" value="PLP-dependent transferases"/>
    <property type="match status" value="1"/>
</dbReference>
<evidence type="ECO:0000256" key="5">
    <source>
        <dbReference type="ARBA" id="ARBA00023239"/>
    </source>
</evidence>
<comment type="caution">
    <text evidence="7">The sequence shown here is derived from an EMBL/GenBank/DDBJ whole genome shotgun (WGS) entry which is preliminary data.</text>
</comment>
<dbReference type="PROSITE" id="PS00703">
    <property type="entry name" value="OKR_DC_1"/>
    <property type="match status" value="1"/>
</dbReference>
<evidence type="ECO:0000256" key="3">
    <source>
        <dbReference type="ARBA" id="ARBA00022793"/>
    </source>
</evidence>
<evidence type="ECO:0000313" key="8">
    <source>
        <dbReference type="Proteomes" id="UP001499987"/>
    </source>
</evidence>
<dbReference type="RefSeq" id="WP_344626455.1">
    <property type="nucleotide sequence ID" value="NZ_BAAALD010000067.1"/>
</dbReference>
<accession>A0ABP4EIP3</accession>
<evidence type="ECO:0000256" key="2">
    <source>
        <dbReference type="ARBA" id="ARBA00010671"/>
    </source>
</evidence>
<keyword evidence="5" id="KW-0456">Lyase</keyword>
<keyword evidence="7" id="KW-0032">Aminotransferase</keyword>
<evidence type="ECO:0000256" key="4">
    <source>
        <dbReference type="ARBA" id="ARBA00022898"/>
    </source>
</evidence>
<dbReference type="PANTHER" id="PTHR43277:SF4">
    <property type="entry name" value="ARGININE DECARBOXYLASE"/>
    <property type="match status" value="1"/>
</dbReference>
<dbReference type="Proteomes" id="UP001499987">
    <property type="component" value="Unassembled WGS sequence"/>
</dbReference>
<evidence type="ECO:0000256" key="1">
    <source>
        <dbReference type="ARBA" id="ARBA00001933"/>
    </source>
</evidence>
<evidence type="ECO:0000313" key="7">
    <source>
        <dbReference type="EMBL" id="GAA1106555.1"/>
    </source>
</evidence>
<dbReference type="PANTHER" id="PTHR43277">
    <property type="entry name" value="ARGININE DECARBOXYLASE"/>
    <property type="match status" value="1"/>
</dbReference>
<dbReference type="InterPro" id="IPR000310">
    <property type="entry name" value="Orn/Lys/Arg_deCO2ase_major_dom"/>
</dbReference>
<dbReference type="InterPro" id="IPR015424">
    <property type="entry name" value="PyrdxlP-dep_Trfase"/>
</dbReference>
<dbReference type="InterPro" id="IPR052357">
    <property type="entry name" value="Orn_Lys_Arg_decarboxylase-I"/>
</dbReference>
<name>A0ABP4EIP3_9ACTN</name>